<gene>
    <name evidence="2" type="ORF">BG61_33195</name>
</gene>
<sequence>MPIAFIWERTGMKTGVKTGNPQQHLLVVGGYGVVGTGVVNHILGMPDWRITTVGRSPAPTHLVDGRVAPPHIQADLLDTESPNADLTKLSDVTAMVFCAYVERESMAATVGPNVDMLANALDRLRQAGSPLSSVVLIGGGKSYGAHLGPYKTPAKERDPRFMGPIFYNDQEDLLQRKAVEMGYEWTVLRPDAVLGPSIGSPMNLLMGLAAYASVSKELGIPLRFPGTNGAWRSLLQATDADVLAQAVTWAITHDAARGEIFNVTNGDNFRWEHLWPEIATFFDMKVAPPQPMRLVDQMADKGDLWQSMVTRHRLRDTPWHKLASWPFVDACLKMDYDTVQSTIKIRQAGFNGCMDTHDGLIRGLSQLRHQKLIP</sequence>
<dbReference type="SUPFAM" id="SSF51735">
    <property type="entry name" value="NAD(P)-binding Rossmann-fold domains"/>
    <property type="match status" value="1"/>
</dbReference>
<dbReference type="EMBL" id="JFHC01000060">
    <property type="protein sequence ID" value="KDR39373.1"/>
    <property type="molecule type" value="Genomic_DNA"/>
</dbReference>
<dbReference type="PANTHER" id="PTHR32487:SF0">
    <property type="entry name" value="3-OXO-DELTA(4,5)-STEROID 5-BETA-REDUCTASE"/>
    <property type="match status" value="1"/>
</dbReference>
<protein>
    <submittedName>
        <fullName evidence="2">NAD-dependent dehydratase</fullName>
    </submittedName>
</protein>
<evidence type="ECO:0000313" key="3">
    <source>
        <dbReference type="Proteomes" id="UP000027466"/>
    </source>
</evidence>
<reference evidence="2 3" key="1">
    <citation type="submission" date="2014-03" db="EMBL/GenBank/DDBJ databases">
        <title>Draft Genome Sequences of Four Burkholderia Strains.</title>
        <authorList>
            <person name="Liu X.Y."/>
            <person name="Li C.X."/>
            <person name="Xu J.H."/>
        </authorList>
    </citation>
    <scope>NUCLEOTIDE SEQUENCE [LARGE SCALE GENOMIC DNA]</scope>
    <source>
        <strain evidence="2 3">DSM 50014</strain>
    </source>
</reference>
<proteinExistence type="predicted"/>
<evidence type="ECO:0000313" key="2">
    <source>
        <dbReference type="EMBL" id="KDR39373.1"/>
    </source>
</evidence>
<dbReference type="Proteomes" id="UP000027466">
    <property type="component" value="Unassembled WGS sequence"/>
</dbReference>
<dbReference type="STRING" id="60547.GCA_000751215_00051"/>
<dbReference type="Gene3D" id="3.40.50.720">
    <property type="entry name" value="NAD(P)-binding Rossmann-like Domain"/>
    <property type="match status" value="1"/>
</dbReference>
<keyword evidence="3" id="KW-1185">Reference proteome</keyword>
<comment type="caution">
    <text evidence="2">The sequence shown here is derived from an EMBL/GenBank/DDBJ whole genome shotgun (WGS) entry which is preliminary data.</text>
</comment>
<evidence type="ECO:0000259" key="1">
    <source>
        <dbReference type="Pfam" id="PF22917"/>
    </source>
</evidence>
<dbReference type="CDD" id="cd08948">
    <property type="entry name" value="5beta-POR_like_SDR_a"/>
    <property type="match status" value="1"/>
</dbReference>
<organism evidence="2 3">
    <name type="scientific">Caballeronia glathei</name>
    <dbReference type="NCBI Taxonomy" id="60547"/>
    <lineage>
        <taxon>Bacteria</taxon>
        <taxon>Pseudomonadati</taxon>
        <taxon>Pseudomonadota</taxon>
        <taxon>Betaproteobacteria</taxon>
        <taxon>Burkholderiales</taxon>
        <taxon>Burkholderiaceae</taxon>
        <taxon>Caballeronia</taxon>
    </lineage>
</organism>
<name>A0A069PFA5_9BURK</name>
<dbReference type="PANTHER" id="PTHR32487">
    <property type="entry name" value="3-OXO-DELTA(4,5)-STEROID 5-BETA-REDUCTASE"/>
    <property type="match status" value="1"/>
</dbReference>
<dbReference type="InterPro" id="IPR036291">
    <property type="entry name" value="NAD(P)-bd_dom_sf"/>
</dbReference>
<dbReference type="InterPro" id="IPR055222">
    <property type="entry name" value="PRISE-like_Rossmann-fold"/>
</dbReference>
<accession>A0A069PFA5</accession>
<dbReference type="Pfam" id="PF22917">
    <property type="entry name" value="PRISE"/>
    <property type="match status" value="1"/>
</dbReference>
<dbReference type="AlphaFoldDB" id="A0A069PFA5"/>
<feature type="domain" description="PRISE-like Rossmann-fold" evidence="1">
    <location>
        <begin position="83"/>
        <end position="374"/>
    </location>
</feature>